<evidence type="ECO:0000313" key="3">
    <source>
        <dbReference type="Proteomes" id="UP000712281"/>
    </source>
</evidence>
<dbReference type="AlphaFoldDB" id="A0A8S9J809"/>
<name>A0A8S9J809_BRACR</name>
<dbReference type="Proteomes" id="UP000712281">
    <property type="component" value="Unassembled WGS sequence"/>
</dbReference>
<gene>
    <name evidence="2" type="ORF">F2Q68_00004068</name>
</gene>
<evidence type="ECO:0000256" key="1">
    <source>
        <dbReference type="SAM" id="MobiDB-lite"/>
    </source>
</evidence>
<feature type="region of interest" description="Disordered" evidence="1">
    <location>
        <begin position="1"/>
        <end position="24"/>
    </location>
</feature>
<accession>A0A8S9J809</accession>
<organism evidence="2 3">
    <name type="scientific">Brassica cretica</name>
    <name type="common">Mustard</name>
    <dbReference type="NCBI Taxonomy" id="69181"/>
    <lineage>
        <taxon>Eukaryota</taxon>
        <taxon>Viridiplantae</taxon>
        <taxon>Streptophyta</taxon>
        <taxon>Embryophyta</taxon>
        <taxon>Tracheophyta</taxon>
        <taxon>Spermatophyta</taxon>
        <taxon>Magnoliopsida</taxon>
        <taxon>eudicotyledons</taxon>
        <taxon>Gunneridae</taxon>
        <taxon>Pentapetalae</taxon>
        <taxon>rosids</taxon>
        <taxon>malvids</taxon>
        <taxon>Brassicales</taxon>
        <taxon>Brassicaceae</taxon>
        <taxon>Brassiceae</taxon>
        <taxon>Brassica</taxon>
    </lineage>
</organism>
<dbReference type="EMBL" id="QGKW02001660">
    <property type="protein sequence ID" value="KAF2577663.1"/>
    <property type="molecule type" value="Genomic_DNA"/>
</dbReference>
<feature type="region of interest" description="Disordered" evidence="1">
    <location>
        <begin position="67"/>
        <end position="91"/>
    </location>
</feature>
<sequence>MSIRSCESNSEAEEESGGIRGLEENKIKIKTQIQSLSIEISSGFLEFVLEMFHLLLQDQYHIHRSSRSFTTLPPPYSQPHDDHGLKNTRNS</sequence>
<reference evidence="2" key="1">
    <citation type="submission" date="2019-12" db="EMBL/GenBank/DDBJ databases">
        <title>Genome sequencing and annotation of Brassica cretica.</title>
        <authorList>
            <person name="Studholme D.J."/>
            <person name="Sarris P.F."/>
        </authorList>
    </citation>
    <scope>NUCLEOTIDE SEQUENCE</scope>
    <source>
        <strain evidence="2">PFS-001/15</strain>
        <tissue evidence="2">Leaf</tissue>
    </source>
</reference>
<comment type="caution">
    <text evidence="2">The sequence shown here is derived from an EMBL/GenBank/DDBJ whole genome shotgun (WGS) entry which is preliminary data.</text>
</comment>
<protein>
    <submittedName>
        <fullName evidence="2">Uncharacterized protein</fullName>
    </submittedName>
</protein>
<proteinExistence type="predicted"/>
<evidence type="ECO:0000313" key="2">
    <source>
        <dbReference type="EMBL" id="KAF2577663.1"/>
    </source>
</evidence>